<dbReference type="AlphaFoldDB" id="A0A2M9CM83"/>
<feature type="signal peptide" evidence="3">
    <location>
        <begin position="1"/>
        <end position="33"/>
    </location>
</feature>
<name>A0A2M9CM83_9MICO</name>
<gene>
    <name evidence="4" type="ORF">CLV46_2576</name>
</gene>
<keyword evidence="5" id="KW-1185">Reference proteome</keyword>
<keyword evidence="2" id="KW-0472">Membrane</keyword>
<feature type="transmembrane region" description="Helical" evidence="2">
    <location>
        <begin position="747"/>
        <end position="768"/>
    </location>
</feature>
<keyword evidence="2" id="KW-1133">Transmembrane helix</keyword>
<dbReference type="Proteomes" id="UP000228758">
    <property type="component" value="Unassembled WGS sequence"/>
</dbReference>
<evidence type="ECO:0000313" key="4">
    <source>
        <dbReference type="EMBL" id="PJJ72996.1"/>
    </source>
</evidence>
<feature type="compositionally biased region" description="Pro residues" evidence="1">
    <location>
        <begin position="465"/>
        <end position="477"/>
    </location>
</feature>
<keyword evidence="2" id="KW-0812">Transmembrane</keyword>
<protein>
    <submittedName>
        <fullName evidence="4">Putative ABC transporter-associated repeat protein</fullName>
    </submittedName>
</protein>
<dbReference type="NCBIfam" id="TIGR03769">
    <property type="entry name" value="P_ac_wall_RPT"/>
    <property type="match status" value="2"/>
</dbReference>
<evidence type="ECO:0000256" key="3">
    <source>
        <dbReference type="SAM" id="SignalP"/>
    </source>
</evidence>
<keyword evidence="3" id="KW-0732">Signal</keyword>
<evidence type="ECO:0000313" key="5">
    <source>
        <dbReference type="Proteomes" id="UP000228758"/>
    </source>
</evidence>
<reference evidence="4 5" key="1">
    <citation type="submission" date="2017-11" db="EMBL/GenBank/DDBJ databases">
        <title>Genomic Encyclopedia of Archaeal and Bacterial Type Strains, Phase II (KMG-II): From Individual Species to Whole Genera.</title>
        <authorList>
            <person name="Goeker M."/>
        </authorList>
    </citation>
    <scope>NUCLEOTIDE SEQUENCE [LARGE SCALE GENOMIC DNA]</scope>
    <source>
        <strain evidence="4 5">DSM 27393</strain>
    </source>
</reference>
<dbReference type="InterPro" id="IPR006311">
    <property type="entry name" value="TAT_signal"/>
</dbReference>
<dbReference type="OrthoDB" id="1016457at2"/>
<feature type="region of interest" description="Disordered" evidence="1">
    <location>
        <begin position="453"/>
        <end position="483"/>
    </location>
</feature>
<dbReference type="RefSeq" id="WP_100365131.1">
    <property type="nucleotide sequence ID" value="NZ_PGFF01000001.1"/>
</dbReference>
<feature type="chain" id="PRO_5039443916" evidence="3">
    <location>
        <begin position="34"/>
        <end position="784"/>
    </location>
</feature>
<dbReference type="PROSITE" id="PS51318">
    <property type="entry name" value="TAT"/>
    <property type="match status" value="1"/>
</dbReference>
<evidence type="ECO:0000256" key="1">
    <source>
        <dbReference type="SAM" id="MobiDB-lite"/>
    </source>
</evidence>
<comment type="caution">
    <text evidence="4">The sequence shown here is derived from an EMBL/GenBank/DDBJ whole genome shotgun (WGS) entry which is preliminary data.</text>
</comment>
<dbReference type="InterPro" id="IPR022435">
    <property type="entry name" value="Surface-anchored_actinobac"/>
</dbReference>
<organism evidence="4 5">
    <name type="scientific">Diaminobutyricimonas aerilata</name>
    <dbReference type="NCBI Taxonomy" id="1162967"/>
    <lineage>
        <taxon>Bacteria</taxon>
        <taxon>Bacillati</taxon>
        <taxon>Actinomycetota</taxon>
        <taxon>Actinomycetes</taxon>
        <taxon>Micrococcales</taxon>
        <taxon>Microbacteriaceae</taxon>
        <taxon>Diaminobutyricimonas</taxon>
    </lineage>
</organism>
<accession>A0A2M9CM83</accession>
<dbReference type="NCBIfam" id="TIGR03773">
    <property type="entry name" value="anch_rpt_wall"/>
    <property type="match status" value="1"/>
</dbReference>
<dbReference type="InterPro" id="IPR022395">
    <property type="entry name" value="CHP03773_ABC_transptr-like"/>
</dbReference>
<sequence>MSEGRRRALSSRAAATIAAALVVGAGASAPVHAVGLPDVNAHGAVVLNGGTLTLASTLEGGHLSTRVETTDARHWAPENVIVHAPPSTATTVGAEQPHLGDPGTPIWTLPSEPTVDAPTLGWSIAGATAHEDVLWTLEAAEGAGDVVLTAQPASTEPLFSTRDGVDDTDAFPIPAGTTAAGPWAFTAEGVYCLSFTRSVTPTGGTTTTDAFPLTIAVGDVDVDGIDPADCTAEEPPVEEPTDPVWDVPNGAVNAAGATVLNDGHVDVAALVDGGALVTRVKDTTESSTPTWRDPDATVLQLLPGSRTTVPDLPAFSFLGVPGADLWQLSHIQQPGLLWPGWSTEAIPAGSLAGGVSWALTGADGPGDFLLYQPSAQLGAVDVLFSTRDGITAADGFAIPQATHAHGAWSFTAEGDYCLAFQRAATLPSGAVVRDDFTLAVAVGTADVMGLDPADCADRVGGDPGSTPPPPAPGPAPQTPDATAPVREVPAAQCTASATILSAGHIDYASRIVDGGLRSLIGDDTSGTKVYRDPEGVILWLKPDARLTLPGGYGAVGPAGSTVWQVPQSQNPALIWLGWNTESLNSGNARGTVSWSLDRVQGPGSVKVYLTGAFGGVQTMVFDGGGRYEIPLGVHAHANWAFSTEGVYRLTMTQAVTLSDGRRTSDTSTVTVAVGAVDPASAAAGTACGAVSRPLSLPHEKAGTLRSASQVSADAASADARPVRIEREGDDPVAAPFAALTSGAPVPLLLSVLGALLLAGAVFTGALWWTRSSATRSGVSRRAAR</sequence>
<proteinExistence type="predicted"/>
<dbReference type="NCBIfam" id="NF038134">
    <property type="entry name" value="choice_anch_M"/>
    <property type="match status" value="3"/>
</dbReference>
<dbReference type="EMBL" id="PGFF01000001">
    <property type="protein sequence ID" value="PJJ72996.1"/>
    <property type="molecule type" value="Genomic_DNA"/>
</dbReference>
<evidence type="ECO:0000256" key="2">
    <source>
        <dbReference type="SAM" id="Phobius"/>
    </source>
</evidence>